<dbReference type="Proteomes" id="UP000738325">
    <property type="component" value="Unassembled WGS sequence"/>
</dbReference>
<evidence type="ECO:0000313" key="1">
    <source>
        <dbReference type="EMBL" id="KAG0320440.1"/>
    </source>
</evidence>
<keyword evidence="2" id="KW-1185">Reference proteome</keyword>
<evidence type="ECO:0000313" key="2">
    <source>
        <dbReference type="Proteomes" id="UP000738325"/>
    </source>
</evidence>
<dbReference type="Gene3D" id="3.80.10.10">
    <property type="entry name" value="Ribonuclease Inhibitor"/>
    <property type="match status" value="1"/>
</dbReference>
<reference evidence="1" key="1">
    <citation type="journal article" date="2020" name="Fungal Divers.">
        <title>Resolving the Mortierellaceae phylogeny through synthesis of multi-gene phylogenetics and phylogenomics.</title>
        <authorList>
            <person name="Vandepol N."/>
            <person name="Liber J."/>
            <person name="Desiro A."/>
            <person name="Na H."/>
            <person name="Kennedy M."/>
            <person name="Barry K."/>
            <person name="Grigoriev I.V."/>
            <person name="Miller A.N."/>
            <person name="O'Donnell K."/>
            <person name="Stajich J.E."/>
            <person name="Bonito G."/>
        </authorList>
    </citation>
    <scope>NUCLEOTIDE SEQUENCE</scope>
    <source>
        <strain evidence="1">REB-010B</strain>
    </source>
</reference>
<gene>
    <name evidence="1" type="ORF">BGZ99_004504</name>
</gene>
<dbReference type="OrthoDB" id="2446104at2759"/>
<dbReference type="InterPro" id="IPR032675">
    <property type="entry name" value="LRR_dom_sf"/>
</dbReference>
<name>A0A9P6RMA8_9FUNG</name>
<dbReference type="SUPFAM" id="SSF52047">
    <property type="entry name" value="RNI-like"/>
    <property type="match status" value="1"/>
</dbReference>
<dbReference type="EMBL" id="JAAAIP010000282">
    <property type="protein sequence ID" value="KAG0320440.1"/>
    <property type="molecule type" value="Genomic_DNA"/>
</dbReference>
<sequence length="422" mass="47910">MQILKPVLDRCSANLQRFSFRLGYNSTIHAQDEEAQEEKEEEVERKGTGDPLVGLKEMDLAFNTPSFLSNLHFLKRCIQVEELRVHIIDIVLAESLKTFSRLKKLHINNFDNVSAGFISSALPHLPKLDTFHVGSEDFQHPVTDRQLADLLSASRLGWRSIRLPSLNSLAAEVLILKHCPTLEELVVEQSLDMSSAQMRHILSSGPRLHTFVTLLEGGLAGSKVPHFVAKDFIDLDSASNSLKPWKCESSLRVFHAKILSIPRSDVTTDRHGFPREDVLQETYPGQTQELQSQVYQRLARFTHLEKLGLGHDDRDLGFVHGGYIDDVDGNYVFGDSYYQYDCLEMTLKSGLGILEGLKKLNELNVMRMTTRIGVDEVKWMRRNWPNLQTIIGLDIRGNEMEAAQWLKEECPQVKSTPYVVGR</sequence>
<dbReference type="AlphaFoldDB" id="A0A9P6RMA8"/>
<accession>A0A9P6RMA8</accession>
<comment type="caution">
    <text evidence="1">The sequence shown here is derived from an EMBL/GenBank/DDBJ whole genome shotgun (WGS) entry which is preliminary data.</text>
</comment>
<proteinExistence type="predicted"/>
<organism evidence="1 2">
    <name type="scientific">Dissophora globulifera</name>
    <dbReference type="NCBI Taxonomy" id="979702"/>
    <lineage>
        <taxon>Eukaryota</taxon>
        <taxon>Fungi</taxon>
        <taxon>Fungi incertae sedis</taxon>
        <taxon>Mucoromycota</taxon>
        <taxon>Mortierellomycotina</taxon>
        <taxon>Mortierellomycetes</taxon>
        <taxon>Mortierellales</taxon>
        <taxon>Mortierellaceae</taxon>
        <taxon>Dissophora</taxon>
    </lineage>
</organism>
<protein>
    <submittedName>
        <fullName evidence="1">Uncharacterized protein</fullName>
    </submittedName>
</protein>